<dbReference type="EMBL" id="PGGS01000138">
    <property type="protein sequence ID" value="PNH08247.1"/>
    <property type="molecule type" value="Genomic_DNA"/>
</dbReference>
<sequence length="71" mass="7875">MERVCLMPRSCRGTVSVRPDGLPVLRLRWDGPYAGEGVDEFVLVGRDEMHVVSTVTVGGRTVSYTSVHTRK</sequence>
<proteinExistence type="predicted"/>
<comment type="caution">
    <text evidence="1">The sequence shown here is derived from an EMBL/GenBank/DDBJ whole genome shotgun (WGS) entry which is preliminary data.</text>
</comment>
<dbReference type="Proteomes" id="UP000236333">
    <property type="component" value="Unassembled WGS sequence"/>
</dbReference>
<reference evidence="1 2" key="1">
    <citation type="journal article" date="2017" name="Mol. Biol. Evol.">
        <title>The 4-celled Tetrabaena socialis nuclear genome reveals the essential components for genetic control of cell number at the origin of multicellularity in the volvocine lineage.</title>
        <authorList>
            <person name="Featherston J."/>
            <person name="Arakaki Y."/>
            <person name="Hanschen E.R."/>
            <person name="Ferris P.J."/>
            <person name="Michod R.E."/>
            <person name="Olson B.J.S.C."/>
            <person name="Nozaki H."/>
            <person name="Durand P.M."/>
        </authorList>
    </citation>
    <scope>NUCLEOTIDE SEQUENCE [LARGE SCALE GENOMIC DNA]</scope>
    <source>
        <strain evidence="1 2">NIES-571</strain>
    </source>
</reference>
<evidence type="ECO:0000313" key="1">
    <source>
        <dbReference type="EMBL" id="PNH08247.1"/>
    </source>
</evidence>
<gene>
    <name evidence="1" type="ORF">TSOC_005249</name>
</gene>
<dbReference type="OrthoDB" id="513082at2759"/>
<dbReference type="AlphaFoldDB" id="A0A2J8A6W3"/>
<name>A0A2J8A6W3_9CHLO</name>
<evidence type="ECO:0000313" key="2">
    <source>
        <dbReference type="Proteomes" id="UP000236333"/>
    </source>
</evidence>
<keyword evidence="2" id="KW-1185">Reference proteome</keyword>
<accession>A0A2J8A6W3</accession>
<protein>
    <submittedName>
        <fullName evidence="1">Uncharacterized protein</fullName>
    </submittedName>
</protein>
<organism evidence="1 2">
    <name type="scientific">Tetrabaena socialis</name>
    <dbReference type="NCBI Taxonomy" id="47790"/>
    <lineage>
        <taxon>Eukaryota</taxon>
        <taxon>Viridiplantae</taxon>
        <taxon>Chlorophyta</taxon>
        <taxon>core chlorophytes</taxon>
        <taxon>Chlorophyceae</taxon>
        <taxon>CS clade</taxon>
        <taxon>Chlamydomonadales</taxon>
        <taxon>Tetrabaenaceae</taxon>
        <taxon>Tetrabaena</taxon>
    </lineage>
</organism>